<keyword evidence="6" id="KW-0804">Transcription</keyword>
<dbReference type="GO" id="GO:0045165">
    <property type="term" value="P:cell fate commitment"/>
    <property type="evidence" value="ECO:0007669"/>
    <property type="project" value="TreeGrafter"/>
</dbReference>
<dbReference type="PANTHER" id="PTHR10071">
    <property type="entry name" value="TRANSCRIPTION FACTOR GATA FAMILY MEMBER"/>
    <property type="match status" value="1"/>
</dbReference>
<dbReference type="GO" id="GO:0008270">
    <property type="term" value="F:zinc ion binding"/>
    <property type="evidence" value="ECO:0007669"/>
    <property type="project" value="UniProtKB-KW"/>
</dbReference>
<dbReference type="SUPFAM" id="SSF57716">
    <property type="entry name" value="Glucocorticoid receptor-like (DNA-binding domain)"/>
    <property type="match status" value="1"/>
</dbReference>
<evidence type="ECO:0000256" key="3">
    <source>
        <dbReference type="ARBA" id="ARBA00022771"/>
    </source>
</evidence>
<dbReference type="InterPro" id="IPR000679">
    <property type="entry name" value="Znf_GATA"/>
</dbReference>
<proteinExistence type="predicted"/>
<evidence type="ECO:0000256" key="9">
    <source>
        <dbReference type="SAM" id="MobiDB-lite"/>
    </source>
</evidence>
<dbReference type="PANTHER" id="PTHR10071:SF281">
    <property type="entry name" value="BOX A-BINDING FACTOR-RELATED"/>
    <property type="match status" value="1"/>
</dbReference>
<feature type="compositionally biased region" description="Acidic residues" evidence="9">
    <location>
        <begin position="97"/>
        <end position="111"/>
    </location>
</feature>
<evidence type="ECO:0000256" key="4">
    <source>
        <dbReference type="ARBA" id="ARBA00022833"/>
    </source>
</evidence>
<sequence length="124" mass="14463">MVRHKSSNQFEYNTGGFNRNHPLKSAGVRKCESAARRAGTSCANCKTATTTLWRRNQAGEPVCNACGLYYKLHNQNHWHPFSKGTCKKKMKKNKEEKEEEEKEEEEEEEEEFKMGRMGVDQQRY</sequence>
<dbReference type="Pfam" id="PF00320">
    <property type="entry name" value="GATA"/>
    <property type="match status" value="1"/>
</dbReference>
<dbReference type="GO" id="GO:0000122">
    <property type="term" value="P:negative regulation of transcription by RNA polymerase II"/>
    <property type="evidence" value="ECO:0007669"/>
    <property type="project" value="TreeGrafter"/>
</dbReference>
<dbReference type="GO" id="GO:0045944">
    <property type="term" value="P:positive regulation of transcription by RNA polymerase II"/>
    <property type="evidence" value="ECO:0007669"/>
    <property type="project" value="TreeGrafter"/>
</dbReference>
<keyword evidence="12" id="KW-1185">Reference proteome</keyword>
<dbReference type="InterPro" id="IPR013088">
    <property type="entry name" value="Znf_NHR/GATA"/>
</dbReference>
<evidence type="ECO:0000313" key="11">
    <source>
        <dbReference type="EMBL" id="KAF7389839.1"/>
    </source>
</evidence>
<organism evidence="11 12">
    <name type="scientific">Vespula germanica</name>
    <name type="common">German yellow jacket</name>
    <name type="synonym">Paravespula germanica</name>
    <dbReference type="NCBI Taxonomy" id="30212"/>
    <lineage>
        <taxon>Eukaryota</taxon>
        <taxon>Metazoa</taxon>
        <taxon>Ecdysozoa</taxon>
        <taxon>Arthropoda</taxon>
        <taxon>Hexapoda</taxon>
        <taxon>Insecta</taxon>
        <taxon>Pterygota</taxon>
        <taxon>Neoptera</taxon>
        <taxon>Endopterygota</taxon>
        <taxon>Hymenoptera</taxon>
        <taxon>Apocrita</taxon>
        <taxon>Aculeata</taxon>
        <taxon>Vespoidea</taxon>
        <taxon>Vespidae</taxon>
        <taxon>Vespinae</taxon>
        <taxon>Vespula</taxon>
    </lineage>
</organism>
<dbReference type="Proteomes" id="UP000617340">
    <property type="component" value="Unassembled WGS sequence"/>
</dbReference>
<dbReference type="GO" id="GO:0000978">
    <property type="term" value="F:RNA polymerase II cis-regulatory region sequence-specific DNA binding"/>
    <property type="evidence" value="ECO:0007669"/>
    <property type="project" value="TreeGrafter"/>
</dbReference>
<dbReference type="PROSITE" id="PS00344">
    <property type="entry name" value="GATA_ZN_FINGER_1"/>
    <property type="match status" value="1"/>
</dbReference>
<keyword evidence="5" id="KW-0805">Transcription regulation</keyword>
<dbReference type="PRINTS" id="PR00619">
    <property type="entry name" value="GATAZNFINGER"/>
</dbReference>
<dbReference type="CDD" id="cd00202">
    <property type="entry name" value="ZnF_GATA"/>
    <property type="match status" value="1"/>
</dbReference>
<feature type="region of interest" description="Disordered" evidence="9">
    <location>
        <begin position="81"/>
        <end position="124"/>
    </location>
</feature>
<comment type="caution">
    <text evidence="11">The sequence shown here is derived from an EMBL/GenBank/DDBJ whole genome shotgun (WGS) entry which is preliminary data.</text>
</comment>
<evidence type="ECO:0000259" key="10">
    <source>
        <dbReference type="PROSITE" id="PS50114"/>
    </source>
</evidence>
<feature type="domain" description="GATA-type" evidence="10">
    <location>
        <begin position="36"/>
        <end position="76"/>
    </location>
</feature>
<accession>A0A834MZW3</accession>
<keyword evidence="3 8" id="KW-0863">Zinc-finger</keyword>
<dbReference type="GO" id="GO:0000981">
    <property type="term" value="F:DNA-binding transcription factor activity, RNA polymerase II-specific"/>
    <property type="evidence" value="ECO:0007669"/>
    <property type="project" value="TreeGrafter"/>
</dbReference>
<evidence type="ECO:0000313" key="12">
    <source>
        <dbReference type="Proteomes" id="UP000617340"/>
    </source>
</evidence>
<evidence type="ECO:0000256" key="1">
    <source>
        <dbReference type="ARBA" id="ARBA00004123"/>
    </source>
</evidence>
<dbReference type="Gene3D" id="3.30.50.10">
    <property type="entry name" value="Erythroid Transcription Factor GATA-1, subunit A"/>
    <property type="match status" value="1"/>
</dbReference>
<evidence type="ECO:0000256" key="7">
    <source>
        <dbReference type="ARBA" id="ARBA00023242"/>
    </source>
</evidence>
<evidence type="ECO:0000256" key="2">
    <source>
        <dbReference type="ARBA" id="ARBA00022723"/>
    </source>
</evidence>
<evidence type="ECO:0000256" key="5">
    <source>
        <dbReference type="ARBA" id="ARBA00023015"/>
    </source>
</evidence>
<dbReference type="PROSITE" id="PS50114">
    <property type="entry name" value="GATA_ZN_FINGER_2"/>
    <property type="match status" value="1"/>
</dbReference>
<protein>
    <recommendedName>
        <fullName evidence="10">GATA-type domain-containing protein</fullName>
    </recommendedName>
</protein>
<name>A0A834MZW3_VESGE</name>
<gene>
    <name evidence="11" type="ORF">HZH68_011696</name>
</gene>
<reference evidence="11" key="1">
    <citation type="journal article" date="2020" name="G3 (Bethesda)">
        <title>High-Quality Assemblies for Three Invasive Social Wasps from the &lt;i&gt;Vespula&lt;/i&gt; Genus.</title>
        <authorList>
            <person name="Harrop T.W.R."/>
            <person name="Guhlin J."/>
            <person name="McLaughlin G.M."/>
            <person name="Permina E."/>
            <person name="Stockwell P."/>
            <person name="Gilligan J."/>
            <person name="Le Lec M.F."/>
            <person name="Gruber M.A.M."/>
            <person name="Quinn O."/>
            <person name="Lovegrove M."/>
            <person name="Duncan E.J."/>
            <person name="Remnant E.J."/>
            <person name="Van Eeckhoven J."/>
            <person name="Graham B."/>
            <person name="Knapp R.A."/>
            <person name="Langford K.W."/>
            <person name="Kronenberg Z."/>
            <person name="Press M.O."/>
            <person name="Eacker S.M."/>
            <person name="Wilson-Rankin E.E."/>
            <person name="Purcell J."/>
            <person name="Lester P.J."/>
            <person name="Dearden P.K."/>
        </authorList>
    </citation>
    <scope>NUCLEOTIDE SEQUENCE</scope>
    <source>
        <strain evidence="11">Linc-1</strain>
    </source>
</reference>
<keyword evidence="7" id="KW-0539">Nucleus</keyword>
<dbReference type="AlphaFoldDB" id="A0A834MZW3"/>
<comment type="subcellular location">
    <subcellularLocation>
        <location evidence="1">Nucleus</location>
    </subcellularLocation>
</comment>
<dbReference type="SMART" id="SM00401">
    <property type="entry name" value="ZnF_GATA"/>
    <property type="match status" value="1"/>
</dbReference>
<evidence type="ECO:0000256" key="8">
    <source>
        <dbReference type="PROSITE-ProRule" id="PRU00094"/>
    </source>
</evidence>
<keyword evidence="4" id="KW-0862">Zinc</keyword>
<dbReference type="InterPro" id="IPR039355">
    <property type="entry name" value="Transcription_factor_GATA"/>
</dbReference>
<evidence type="ECO:0000256" key="6">
    <source>
        <dbReference type="ARBA" id="ARBA00023163"/>
    </source>
</evidence>
<dbReference type="GO" id="GO:0005634">
    <property type="term" value="C:nucleus"/>
    <property type="evidence" value="ECO:0007669"/>
    <property type="project" value="UniProtKB-SubCell"/>
</dbReference>
<dbReference type="EMBL" id="JACSDZ010000012">
    <property type="protein sequence ID" value="KAF7389839.1"/>
    <property type="molecule type" value="Genomic_DNA"/>
</dbReference>
<keyword evidence="2" id="KW-0479">Metal-binding</keyword>